<gene>
    <name evidence="2" type="ORF">SR1949_27210</name>
</gene>
<evidence type="ECO:0000259" key="1">
    <source>
        <dbReference type="Pfam" id="PF01243"/>
    </source>
</evidence>
<dbReference type="PANTHER" id="PTHR39336">
    <property type="entry name" value="PYRIDOXAMINE PHOSPHATE OXIDASE FAMILY PROTEIN (AFU_ORTHOLOGUE AFUA_6G11440)"/>
    <property type="match status" value="1"/>
</dbReference>
<evidence type="ECO:0000313" key="2">
    <source>
        <dbReference type="EMBL" id="GCL37610.1"/>
    </source>
</evidence>
<dbReference type="Gene3D" id="2.30.110.10">
    <property type="entry name" value="Electron Transport, Fmn-binding Protein, Chain A"/>
    <property type="match status" value="1"/>
</dbReference>
<dbReference type="AlphaFoldDB" id="A0A479ZXV2"/>
<dbReference type="Proteomes" id="UP000300142">
    <property type="component" value="Unassembled WGS sequence"/>
</dbReference>
<name>A0A479ZXV2_9CYAN</name>
<dbReference type="InterPro" id="IPR011576">
    <property type="entry name" value="Pyridox_Oxase_N"/>
</dbReference>
<dbReference type="EMBL" id="BJCE01000086">
    <property type="protein sequence ID" value="GCL37610.1"/>
    <property type="molecule type" value="Genomic_DNA"/>
</dbReference>
<accession>A0A479ZXV2</accession>
<keyword evidence="3" id="KW-1185">Reference proteome</keyword>
<reference evidence="3" key="1">
    <citation type="submission" date="2019-02" db="EMBL/GenBank/DDBJ databases">
        <title>Draft genome sequence of Sphaerospermopsis reniformis NIES-1949.</title>
        <authorList>
            <person name="Yamaguchi H."/>
            <person name="Suzuki S."/>
            <person name="Kawachi M."/>
        </authorList>
    </citation>
    <scope>NUCLEOTIDE SEQUENCE [LARGE SCALE GENOMIC DNA]</scope>
    <source>
        <strain evidence="3">NIES-1949</strain>
    </source>
</reference>
<evidence type="ECO:0000313" key="3">
    <source>
        <dbReference type="Proteomes" id="UP000300142"/>
    </source>
</evidence>
<sequence>MVENNKSAKTIKLFMAKVFESITEELQKFIANQQMFFVGTAPLSPTGHVNISPKGLDSFRILSPHRVAYLDVTGSGNETSAHLLENGRITFMFCAFQEPPSILRLYGQGKTILPNAAEWDYLYSLFPPINGTRQIIVADINRVQTSCGFAVPFYEYKRQRDTLVNWAIKKGEQGIKEYHQQKNFVSIDGLLTPLSQVHNQR</sequence>
<feature type="domain" description="Pyridoxamine 5'-phosphate oxidase N-terminal" evidence="1">
    <location>
        <begin position="22"/>
        <end position="147"/>
    </location>
</feature>
<dbReference type="Pfam" id="PF01243">
    <property type="entry name" value="PNPOx_N"/>
    <property type="match status" value="1"/>
</dbReference>
<comment type="caution">
    <text evidence="2">The sequence shown here is derived from an EMBL/GenBank/DDBJ whole genome shotgun (WGS) entry which is preliminary data.</text>
</comment>
<proteinExistence type="predicted"/>
<organism evidence="2 3">
    <name type="scientific">Sphaerospermopsis reniformis</name>
    <dbReference type="NCBI Taxonomy" id="531300"/>
    <lineage>
        <taxon>Bacteria</taxon>
        <taxon>Bacillati</taxon>
        <taxon>Cyanobacteriota</taxon>
        <taxon>Cyanophyceae</taxon>
        <taxon>Nostocales</taxon>
        <taxon>Aphanizomenonaceae</taxon>
        <taxon>Sphaerospermopsis</taxon>
    </lineage>
</organism>
<dbReference type="SUPFAM" id="SSF50475">
    <property type="entry name" value="FMN-binding split barrel"/>
    <property type="match status" value="1"/>
</dbReference>
<dbReference type="InterPro" id="IPR012349">
    <property type="entry name" value="Split_barrel_FMN-bd"/>
</dbReference>
<dbReference type="PANTHER" id="PTHR39336:SF1">
    <property type="entry name" value="PYRIDOXAMINE PHOSPHATE OXIDASE FAMILY PROTEIN (AFU_ORTHOLOGUE AFUA_6G11440)"/>
    <property type="match status" value="1"/>
</dbReference>
<protein>
    <submittedName>
        <fullName evidence="2">Pyridoxamine 5'-phosphate oxidase-related, FMN-binding protein</fullName>
    </submittedName>
</protein>